<dbReference type="Gene3D" id="3.10.490.10">
    <property type="entry name" value="Gamma-glutamyl cyclotransferase-like"/>
    <property type="match status" value="1"/>
</dbReference>
<dbReference type="EMBL" id="APWK03000033">
    <property type="protein sequence ID" value="PHH53991.1"/>
    <property type="molecule type" value="Genomic_DNA"/>
</dbReference>
<dbReference type="InterPro" id="IPR013024">
    <property type="entry name" value="GGCT-like"/>
</dbReference>
<dbReference type="GO" id="GO:0005737">
    <property type="term" value="C:cytoplasm"/>
    <property type="evidence" value="ECO:0007669"/>
    <property type="project" value="TreeGrafter"/>
</dbReference>
<dbReference type="Pfam" id="PF04752">
    <property type="entry name" value="ChaC"/>
    <property type="match status" value="1"/>
</dbReference>
<dbReference type="GO" id="GO:0061928">
    <property type="term" value="F:glutathione specific gamma-glutamylcyclotransferase activity"/>
    <property type="evidence" value="ECO:0007669"/>
    <property type="project" value="UniProtKB-EC"/>
</dbReference>
<comment type="caution">
    <text evidence="3">The sequence shown here is derived from an EMBL/GenBank/DDBJ whole genome shotgun (WGS) entry which is preliminary data.</text>
</comment>
<dbReference type="PANTHER" id="PTHR12192:SF2">
    <property type="entry name" value="GLUTATHIONE-SPECIFIC GAMMA-GLUTAMYLCYCLOTRANSFERASE 2"/>
    <property type="match status" value="1"/>
</dbReference>
<protein>
    <recommendedName>
        <fullName evidence="1">glutathione-specific gamma-glutamylcyclotransferase</fullName>
        <ecNumber evidence="1">4.3.2.7</ecNumber>
    </recommendedName>
</protein>
<proteinExistence type="predicted"/>
<evidence type="ECO:0000313" key="4">
    <source>
        <dbReference type="Proteomes" id="UP000222788"/>
    </source>
</evidence>
<evidence type="ECO:0000256" key="1">
    <source>
        <dbReference type="ARBA" id="ARBA00012344"/>
    </source>
</evidence>
<dbReference type="EC" id="4.3.2.7" evidence="1"/>
<keyword evidence="4" id="KW-1185">Reference proteome</keyword>
<dbReference type="InterPro" id="IPR006840">
    <property type="entry name" value="ChaC"/>
</dbReference>
<gene>
    <name evidence="3" type="primary">GCG1</name>
    <name evidence="3" type="ORF">CFIMG_000974RA</name>
</gene>
<keyword evidence="2" id="KW-0456">Lyase</keyword>
<keyword evidence="3" id="KW-0808">Transferase</keyword>
<dbReference type="OrthoDB" id="1933483at2759"/>
<dbReference type="PANTHER" id="PTHR12192">
    <property type="entry name" value="CATION TRANSPORT PROTEIN CHAC-RELATED"/>
    <property type="match status" value="1"/>
</dbReference>
<sequence>MALVSELATHGSEFWIFGYGSLIWKPPPHFDQRVAGEDHRGTPESPGRVVTLIERSHWAQLNDPYHPAPERVWGVAYRIRPERVAEVKEYLDIREINGYSVHHKMFQPASSAAAAATNTDHSNTITSDPIRALVYIGTPDNQQFTGPQDPHELALHIAKSHGPSGQNSEYLLELNAALKALHAESNDVHIEDLSQRVTELLVNEAGIKVGQDNKMEC</sequence>
<dbReference type="AlphaFoldDB" id="A0A2C5X9P4"/>
<reference evidence="3 4" key="1">
    <citation type="journal article" date="2013" name="Fungal Biol.">
        <title>Analysis of microsatellite markers in the genome of the plant pathogen Ceratocystis fimbriata.</title>
        <authorList>
            <person name="Simpson M.C."/>
            <person name="Wilken P.M."/>
            <person name="Coetzee M.P."/>
            <person name="Wingfield M.J."/>
            <person name="Wingfield B.D."/>
        </authorList>
    </citation>
    <scope>NUCLEOTIDE SEQUENCE [LARGE SCALE GENOMIC DNA]</scope>
    <source>
        <strain evidence="3 4">CBS 114723</strain>
    </source>
</reference>
<reference evidence="3 4" key="2">
    <citation type="journal article" date="2013" name="IMA Fungus">
        <title>IMA Genome-F 1: Ceratocystis fimbriata: Draft nuclear genome sequence for the plant pathogen, Ceratocystis fimbriata.</title>
        <authorList>
            <person name="Wilken P.M."/>
            <person name="Steenkamp E.T."/>
            <person name="Wingfield M.J."/>
            <person name="de Beer Z.W."/>
            <person name="Wingfield B.D."/>
        </authorList>
    </citation>
    <scope>NUCLEOTIDE SEQUENCE [LARGE SCALE GENOMIC DNA]</scope>
    <source>
        <strain evidence="3 4">CBS 114723</strain>
    </source>
</reference>
<name>A0A2C5X9P4_9PEZI</name>
<evidence type="ECO:0000313" key="3">
    <source>
        <dbReference type="EMBL" id="PHH53991.1"/>
    </source>
</evidence>
<accession>A0A2C5X9P4</accession>
<evidence type="ECO:0000256" key="2">
    <source>
        <dbReference type="ARBA" id="ARBA00023239"/>
    </source>
</evidence>
<dbReference type="GO" id="GO:0006751">
    <property type="term" value="P:glutathione catabolic process"/>
    <property type="evidence" value="ECO:0007669"/>
    <property type="project" value="InterPro"/>
</dbReference>
<dbReference type="STRING" id="1035309.A0A2C5X9P4"/>
<dbReference type="CDD" id="cd06661">
    <property type="entry name" value="GGCT_like"/>
    <property type="match status" value="1"/>
</dbReference>
<dbReference type="GO" id="GO:0016740">
    <property type="term" value="F:transferase activity"/>
    <property type="evidence" value="ECO:0007669"/>
    <property type="project" value="UniProtKB-KW"/>
</dbReference>
<organism evidence="3 4">
    <name type="scientific">Ceratocystis fimbriata CBS 114723</name>
    <dbReference type="NCBI Taxonomy" id="1035309"/>
    <lineage>
        <taxon>Eukaryota</taxon>
        <taxon>Fungi</taxon>
        <taxon>Dikarya</taxon>
        <taxon>Ascomycota</taxon>
        <taxon>Pezizomycotina</taxon>
        <taxon>Sordariomycetes</taxon>
        <taxon>Hypocreomycetidae</taxon>
        <taxon>Microascales</taxon>
        <taxon>Ceratocystidaceae</taxon>
        <taxon>Ceratocystis</taxon>
    </lineage>
</organism>
<dbReference type="Proteomes" id="UP000222788">
    <property type="component" value="Unassembled WGS sequence"/>
</dbReference>